<keyword evidence="2" id="KW-0732">Signal</keyword>
<feature type="compositionally biased region" description="Basic and acidic residues" evidence="1">
    <location>
        <begin position="100"/>
        <end position="110"/>
    </location>
</feature>
<dbReference type="OrthoDB" id="5957738at2759"/>
<feature type="chain" id="PRO_5036765260" evidence="2">
    <location>
        <begin position="22"/>
        <end position="298"/>
    </location>
</feature>
<dbReference type="GeneID" id="110250794"/>
<keyword evidence="4" id="KW-1185">Reference proteome</keyword>
<dbReference type="PROSITE" id="PS51257">
    <property type="entry name" value="PROKAR_LIPOPROTEIN"/>
    <property type="match status" value="1"/>
</dbReference>
<dbReference type="AlphaFoldDB" id="A0A913Y1A4"/>
<protein>
    <submittedName>
        <fullName evidence="3">Uncharacterized protein</fullName>
    </submittedName>
</protein>
<dbReference type="EnsemblMetazoa" id="XM_021057432.2">
    <property type="protein sequence ID" value="XP_020913091.1"/>
    <property type="gene ID" value="LOC110250794"/>
</dbReference>
<dbReference type="Proteomes" id="UP000887567">
    <property type="component" value="Unplaced"/>
</dbReference>
<proteinExistence type="predicted"/>
<reference evidence="3" key="1">
    <citation type="submission" date="2022-11" db="UniProtKB">
        <authorList>
            <consortium name="EnsemblMetazoa"/>
        </authorList>
    </citation>
    <scope>IDENTIFICATION</scope>
</reference>
<dbReference type="KEGG" id="epa:110250794"/>
<sequence>MAVSTRLVVFVLGILIQGCFVFSEDNIKPDVDRIPEKIEHGEKGKSEYKVNSIILTGNQHTQVDNNDEDMRPPSWPPRPGRRSFISRIKSRSSGPTIMRPGRELNSEKSKRMSSPQFVLRPGRGIDQHLAGDERDDVPQHPNILRPGRDKIERPPSLFRPGREDVPQISLLRPGREIKTRLSVLRPGREDVPQISIFRPGREVEGPPPLFRPGREDVPQHISLFRPGREMVRRQVRLFRPGRELVADQGGASTVVRPGRRNIHYNMPWTYVGNTVDAHTHRKTHTFRQKAKKEDESFH</sequence>
<organism evidence="3 4">
    <name type="scientific">Exaiptasia diaphana</name>
    <name type="common">Tropical sea anemone</name>
    <name type="synonym">Aiptasia pulchella</name>
    <dbReference type="NCBI Taxonomy" id="2652724"/>
    <lineage>
        <taxon>Eukaryota</taxon>
        <taxon>Metazoa</taxon>
        <taxon>Cnidaria</taxon>
        <taxon>Anthozoa</taxon>
        <taxon>Hexacorallia</taxon>
        <taxon>Actiniaria</taxon>
        <taxon>Aiptasiidae</taxon>
        <taxon>Exaiptasia</taxon>
    </lineage>
</organism>
<feature type="compositionally biased region" description="Basic and acidic residues" evidence="1">
    <location>
        <begin position="123"/>
        <end position="138"/>
    </location>
</feature>
<accession>A0A913Y1A4</accession>
<dbReference type="RefSeq" id="XP_020913091.1">
    <property type="nucleotide sequence ID" value="XM_021057432.2"/>
</dbReference>
<evidence type="ECO:0000256" key="2">
    <source>
        <dbReference type="SAM" id="SignalP"/>
    </source>
</evidence>
<evidence type="ECO:0000313" key="3">
    <source>
        <dbReference type="EnsemblMetazoa" id="XP_020913091.1"/>
    </source>
</evidence>
<evidence type="ECO:0000313" key="4">
    <source>
        <dbReference type="Proteomes" id="UP000887567"/>
    </source>
</evidence>
<feature type="compositionally biased region" description="Low complexity" evidence="1">
    <location>
        <begin position="82"/>
        <end position="93"/>
    </location>
</feature>
<evidence type="ECO:0000256" key="1">
    <source>
        <dbReference type="SAM" id="MobiDB-lite"/>
    </source>
</evidence>
<feature type="region of interest" description="Disordered" evidence="1">
    <location>
        <begin position="60"/>
        <end position="162"/>
    </location>
</feature>
<name>A0A913Y1A4_EXADI</name>
<feature type="signal peptide" evidence="2">
    <location>
        <begin position="1"/>
        <end position="21"/>
    </location>
</feature>